<accession>A0ABD3R7P7</accession>
<keyword evidence="3" id="KW-1185">Reference proteome</keyword>
<reference evidence="2 3" key="1">
    <citation type="submission" date="2024-10" db="EMBL/GenBank/DDBJ databases">
        <title>Updated reference genomes for cyclostephanoid diatoms.</title>
        <authorList>
            <person name="Roberts W.R."/>
            <person name="Alverson A.J."/>
        </authorList>
    </citation>
    <scope>NUCLEOTIDE SEQUENCE [LARGE SCALE GENOMIC DNA]</scope>
    <source>
        <strain evidence="2 3">AJA228-03</strain>
    </source>
</reference>
<feature type="chain" id="PRO_5044791157" evidence="1">
    <location>
        <begin position="26"/>
        <end position="138"/>
    </location>
</feature>
<evidence type="ECO:0000256" key="1">
    <source>
        <dbReference type="SAM" id="SignalP"/>
    </source>
</evidence>
<dbReference type="Proteomes" id="UP001530377">
    <property type="component" value="Unassembled WGS sequence"/>
</dbReference>
<dbReference type="AlphaFoldDB" id="A0ABD3R7P7"/>
<evidence type="ECO:0000313" key="2">
    <source>
        <dbReference type="EMBL" id="KAL3809035.1"/>
    </source>
</evidence>
<dbReference type="EMBL" id="JALLPB020000447">
    <property type="protein sequence ID" value="KAL3809035.1"/>
    <property type="molecule type" value="Genomic_DNA"/>
</dbReference>
<keyword evidence="1" id="KW-0732">Signal</keyword>
<protein>
    <submittedName>
        <fullName evidence="2">Uncharacterized protein</fullName>
    </submittedName>
</protein>
<evidence type="ECO:0000313" key="3">
    <source>
        <dbReference type="Proteomes" id="UP001530377"/>
    </source>
</evidence>
<name>A0ABD3R7P7_9STRA</name>
<proteinExistence type="predicted"/>
<organism evidence="2 3">
    <name type="scientific">Cyclostephanos tholiformis</name>
    <dbReference type="NCBI Taxonomy" id="382380"/>
    <lineage>
        <taxon>Eukaryota</taxon>
        <taxon>Sar</taxon>
        <taxon>Stramenopiles</taxon>
        <taxon>Ochrophyta</taxon>
        <taxon>Bacillariophyta</taxon>
        <taxon>Coscinodiscophyceae</taxon>
        <taxon>Thalassiosirophycidae</taxon>
        <taxon>Stephanodiscales</taxon>
        <taxon>Stephanodiscaceae</taxon>
        <taxon>Cyclostephanos</taxon>
    </lineage>
</organism>
<comment type="caution">
    <text evidence="2">The sequence shown here is derived from an EMBL/GenBank/DDBJ whole genome shotgun (WGS) entry which is preliminary data.</text>
</comment>
<gene>
    <name evidence="2" type="ORF">ACHAXA_004538</name>
</gene>
<sequence>MRKFCRRSTLYLLQALSYLFRVTESSECRLVMEKNEWAAGCIPAVNFVVKLVDCGEGTAMNDITVRFIDENNKELGRDYFVAPSGQCTVSGYGNIKTITPRGGNSAYMVATCDLCGRMTGTSLSSTQMSISGQVTDCF</sequence>
<feature type="signal peptide" evidence="1">
    <location>
        <begin position="1"/>
        <end position="25"/>
    </location>
</feature>